<protein>
    <recommendedName>
        <fullName evidence="3">Tetratricopeptide repeat protein</fullName>
    </recommendedName>
</protein>
<comment type="caution">
    <text evidence="1">The sequence shown here is derived from an EMBL/GenBank/DDBJ whole genome shotgun (WGS) entry which is preliminary data.</text>
</comment>
<proteinExistence type="predicted"/>
<evidence type="ECO:0008006" key="3">
    <source>
        <dbReference type="Google" id="ProtNLM"/>
    </source>
</evidence>
<accession>A0ABQ6JIL1</accession>
<dbReference type="EMBL" id="BSUZ01000001">
    <property type="protein sequence ID" value="GMA86665.1"/>
    <property type="molecule type" value="Genomic_DNA"/>
</dbReference>
<evidence type="ECO:0000313" key="2">
    <source>
        <dbReference type="Proteomes" id="UP001157017"/>
    </source>
</evidence>
<organism evidence="1 2">
    <name type="scientific">Angustibacter aerolatus</name>
    <dbReference type="NCBI Taxonomy" id="1162965"/>
    <lineage>
        <taxon>Bacteria</taxon>
        <taxon>Bacillati</taxon>
        <taxon>Actinomycetota</taxon>
        <taxon>Actinomycetes</taxon>
        <taxon>Kineosporiales</taxon>
        <taxon>Kineosporiaceae</taxon>
    </lineage>
</organism>
<gene>
    <name evidence="1" type="ORF">GCM10025868_19150</name>
</gene>
<dbReference type="Proteomes" id="UP001157017">
    <property type="component" value="Unassembled WGS sequence"/>
</dbReference>
<evidence type="ECO:0000313" key="1">
    <source>
        <dbReference type="EMBL" id="GMA86665.1"/>
    </source>
</evidence>
<name>A0ABQ6JIL1_9ACTN</name>
<keyword evidence="2" id="KW-1185">Reference proteome</keyword>
<reference evidence="2" key="1">
    <citation type="journal article" date="2019" name="Int. J. Syst. Evol. Microbiol.">
        <title>The Global Catalogue of Microorganisms (GCM) 10K type strain sequencing project: providing services to taxonomists for standard genome sequencing and annotation.</title>
        <authorList>
            <consortium name="The Broad Institute Genomics Platform"/>
            <consortium name="The Broad Institute Genome Sequencing Center for Infectious Disease"/>
            <person name="Wu L."/>
            <person name="Ma J."/>
        </authorList>
    </citation>
    <scope>NUCLEOTIDE SEQUENCE [LARGE SCALE GENOMIC DNA]</scope>
    <source>
        <strain evidence="2">NBRC 108730</strain>
    </source>
</reference>
<sequence>MVERHLGDAAAAEQHLAEAVRFAPSFLRRARSNVAQNAPVYEGFAAVLDEIERRVAADAG</sequence>